<dbReference type="EMBL" id="JAPFFF010000005">
    <property type="protein sequence ID" value="KAK8889808.1"/>
    <property type="molecule type" value="Genomic_DNA"/>
</dbReference>
<sequence length="4329" mass="494941">MSYQGQNQRKDETESDTKKSLPLIRKPVSAKMIPGSANIFDSRDLEYRSTSFDISAPGNGVSTNMLSIQNPGLLAFRNKADHIRTKEFVRPESNFTPKPITSTLLSRRPLGKLRDPTDIPALETVQHLIETEKASLAFNEDPVAYFSKRKDGRGHLFIYLVYAGDRKDPRFSPYELKKVTSADIKSGTDYFTMSATGVTLVQADGNTEHVTLDQWAKASASFIALRKLKFFDQYFFWKPFRIWKKFVLQSRFRSLQDSICLYPFFKNVNFFGEFMKKMPETEEQMNDSKNYSNLSFVNLRETSESLLKKYLLSSFQSAKKYPIDEFEKQTKSNIENLKKEYADFISSIQDTILVLYEVVSDPTLVQVNDSEFPEIRRRNPNLGQMMILEKKKAAARRDKTKDVNREIESIGSYIRMIDYILLESLTHSCISCWKTTELNVSDSTQAHTIFQVEVLFNEEGKVIFQPILDDLLKTISWALNLSIETLNSLPRLAFATNLRPLLRDNGLDMGKLYNDGPQFSTIINQGNALDKIRSNIEDSIKSAYEVALRVSQSYTKFYPIYKLGQKWDPRDYIITRKGEKFQGSLQSPPGEGDDSFLLNHMDEPVVDFDRVENDIQRFRKDEEKVKSSKSLASGQSKMALYIDTKNIREKLIPIPTTAHTDLNQILNDLVEYKNVKISSALKFYDKRLKQVPRQLDNFVEFCVILQRTIEVTPQIKAELDFVDRMMMLFDKFDISGPTTNQTTMFNSFESAKKQAQLLREQSLEEFIGKLKGAVQETERRIDHFYEKATTVPGSMKDADIDSKLPSAKKLCVKVEQMAPDIAKIVKYQEVIGVELNNFSAFKDVLAAAKFAVRLYTAVSQWQNISKQMTSTPFQRIQIDDFKKELETLKEVVSDLQTTAKTNYPILNELVTKVNEIYPFLDELELLSKGKMQVRHWNTLFEECQQQNAYSTNTTIEELLSFGILKMRDKIESITATSHGESELEVKFQQISNHWNKVQIPLVDQQVKTDDTVLLGSTDKLIEQIFDTLATLQNMLVLPFVQGVRDAVTSLSSTLENVTQILDAWRIFQNNWIVLSALFNLEEARTILPHQANRFATVQRKWVSIVRNTMKDTRLFSVCAFPSLLDILHENNKSMESILTALGKYLDTKRAALPRLYFLSNDEVLTLSSTNNFAQFARNIPKIFMHIRDFDYKDVDKSEREVASGNQGLSRMKVLGMIGENGDILQFQKHVSCNGPLETWLAQLIESMRNTVRDSIIQSIPGCTNGNFLDWIYSIPIYISSTSLNVIFTTEMEECFTKIEKNSKAFSIYEKTLTTRINDIMNTITDKSIEPNKFSKLSFILTQLFSFRDTFKKISEKNSDTSRKFTWKNTLKYKFVSNQLTVYFDEFSFEHGYEFWGILPRLIHTPALDSTVNSFISALANSHVPVLAGSDSSGRLTVIRNHACQLGRFLFVARPFPDISEFFMSRILIGASSSGSWVVFTNIDKLSHNCLSYLFDNIRAMNVAQTAGNPRITISSRLTDLNKFSRVLITSHYLKEKMPEFPPQLRSFIRPTVLLKPDYNRYTEIKLQSLGFKDAKLIAPKLTSSAHTISHFFSNFRSNSVLCHISIICEKSEGNSRIYQSVFPDEISLVAFTLFQYCKMSLTEVESNVLLEFIYSGFKIKDTFEEFSNAMNSFLDTDINNALSKVVDDQIKQQNIELPIDYIIGQTLALYHMLTNNICVVISGPSYSGKSTIIKMLAKCLENEDVQKAKPLLKPFVIKSLYHASDDKKNIFGCVTNDLSLGQIWSYGQIQAVLNNLLSVKKEYQPVLLLNGPMTSDYVEFLYQFLGPPSSNSCQLNSLDSYPTNSGLKVIVETDSLAHFTPGLLSRCDLLFMKNVQTVSRIPLPHPIFKLVRPSLALSRAIEVVKEGNPQFNLSEDNMSRFGSHFVTIAPTIVNYVYNVENKICYIKSNRQIQHGEILFTETYPTCAAILSLVSIEASKIDFDDEKQIKTLIAFCFYRIFSCFLNETETNSLDTWLRSTYSIEIPTDWVGNSVPDHFWEVYPRPSIASLRLYKGKLIPIDFSLISGKPLIITRSENMNPIVQEDMMIAHAQMLPSFHECRSLLNNKINFIIQGDHESGKSSFVSLLFNNYESIIPVIIPSSEFHSQETVLPLISAHTNLITKIKLPASQIRTFAFVFDNLEASHIYLIEFIRMLVSEHQIPVYSKGDQKIYEMQSINNFMVIVTTREYEKLPVRFISMFMPIYLPTLSIPTASFISRRIMVTYGNEQPLSKELIKMIAQILEQFQPTNTVTTLIKTIYIYCHTREKDNRIENLKIMLGQIYYYSLHRSKQDDFRDKFSFLVKGFLETDAEMETVDRFLEFNTIFYPTFSLSKDLKNYEISADFLTIRQLKDELHSALNTYNLNSNEKIALRLSKHVLFQIALIHTCLNCPGKNLILKGKSGSGRYTITRFVTNLLESDFVNIGPPSSDEELAKDERLTVFNNLLRDVITNTTVHQKRTIIFIRSNSTKSTEKNLLVNLVEKRDFATFFTKAGLDDLYSRFTGLHSLTYEQRLVAFRQIRSIIRMNIHIVIAQDLDDETVYQSSRFDQILLESDYPDIFRMTALDVYEGLASRKLIQSIKNNIPDLFYRLSEIARSKMPYFHVNMYYDFVDTFAHFAAADYQDALSLNENIQSALEFLSRLESESHQIEKKLNSLAPTLQRLQVDSETLLSSYTTRKEAIETRRAKLDEEHREKAEEVAILEDKVLELQHEVEEKAPRIEITQKIVEDLNDNDIETIRITASDPMPSLRLLLEIFCLILDKPADYERAGQNLLMDPKFIETVVARVSKMTMTPQLLSSIEPYFEMEALNPDELESIAPSLKSLFDWIESVCKVAITREKHSKMKKELEDKQRQLNEYVEEMNLEKSSIEQVEASLENENKALAASTEAREEMEKEYHVVDARKKSIDLIFKGIEHFTQKWQDESSNYTSKKEKLMGDCILFAFYLVFCGSMDIESKKQALDTAIAEMRIANIDTNFDNPMKSIADKFLSSSTEDFYSRTDLLFSMNTVIDAHHVRSTSRTPLLIDPDGIVKNYIIASIKPKRLVVVSQNLSTLDSVLASAVCDGKTLILLDCDYLHPLIAPLLPLDLFNLEQNAVKDIRINTKLTTWDPRFKLILVSSTTSISNLPDELLSRVSIINVSSSSLETTNLFFSNTFIDFFNPSLTPKILNKHRVELSQNVQIQKYERDTLDILSDIVATQQTNPDYDYLTDEETIADLLRSKDCYFKLLNQETDFSSLNEEVKTALQPFRNHIRLCQTFWTIMSRVLPTVSKNAHFTFQSYQKNITAVFVNEGMHAGTLTAEQHSALHSALITATFQFIFQSIPINECFFFLFVTTFRLREFDEKLTSTDFKAILNHITKEYNEGTENKQNEKESESALDNLKYSNISHLFNNLSQFISDHFGSDFTSFLQHFQADSIISNTATVPTIIVAKPLVDPTPLVHLFITMRCRHENFDAISLSDDLEVIRNVRKMLVTALNRGNWVLIHYSKPNRSAADMLVDVFTQMTTTSVNTNFRLIILCSTIKYLSPLMISKSKRINVDTFPSIRNTMLSAYHHHNSCVKSTLNSKAMKKISYACAILIASLNYRSFVQPFGFNYKIYTQDMIFREFVENIRSILDARVNEENQEEANNNNNTTTNTTSATTTNTTNTANINNSSSTASNTNSSNAKSNNSGNTKSNNNDDNNGGSNNSNNDGTGNAAVDEISFVNIRLMIEHLFYSSVFDKFDRRKIHAQIHTLFNNDILEDGFSPCQDSDESEKLWTFPSGDVPVSNYAQTISQISLTPSTQILQMNQEMSMPILNWNLSRWISKPFIKYNKKNNIVKIDPQAAQLKVDNFAILLPEKVVIENDEGFESINGLILLNEINRLNGIVSYLRNELSIITSHLKNGIVTKEAYLVARGIVPKAWKLYSGYYSTSVTNKFATQFIQKHTELLKWMKNDTAPRVFDVRIFDDIQNIISCFLAQQAKKNNCTIDSLALTFSIVDYTPIEKESRPSSASEKSETEKGEEEEEEKQETPESNTTEENENQENNNNNAEQNADSNEANPTQNNENDANKETTETNNETTKANNESTETNKESAETNNEKTETNTESTESRPNTDKPKSPEQKEGEKNESDNNENKEDNEEEEEAGSKLSSSSSSAKSSSPKVLEPSEDEIILTGLTLICGGVTNGILSLRSSLKKDAVKTFTPNISLLIRTISKEVLRNQQNQEKQEKQEKEEDKENHETQPPLKRFRCPLYKSALFEGLNKSEKQVEPIEGVSSNFIWEVELPSDQTEKSWTEYGTALVCRMPEQFT</sequence>
<dbReference type="InterPro" id="IPR035699">
    <property type="entry name" value="AAA_6"/>
</dbReference>
<dbReference type="Pfam" id="PF08393">
    <property type="entry name" value="DHC_N2"/>
    <property type="match status" value="1"/>
</dbReference>
<feature type="domain" description="Dynein heavy chain hydrolytic ATP-binding dynein motor region" evidence="5">
    <location>
        <begin position="1391"/>
        <end position="1730"/>
    </location>
</feature>
<gene>
    <name evidence="8" type="ORF">M9Y10_034562</name>
</gene>
<evidence type="ECO:0000256" key="3">
    <source>
        <dbReference type="SAM" id="MobiDB-lite"/>
    </source>
</evidence>
<feature type="compositionally biased region" description="Basic and acidic residues" evidence="3">
    <location>
        <begin position="8"/>
        <end position="19"/>
    </location>
</feature>
<evidence type="ECO:0000259" key="7">
    <source>
        <dbReference type="Pfam" id="PF18199"/>
    </source>
</evidence>
<dbReference type="InterPro" id="IPR042228">
    <property type="entry name" value="Dynein_linker_3"/>
</dbReference>
<keyword evidence="1 2" id="KW-0175">Coiled coil</keyword>
<feature type="domain" description="Dynein heavy chain C-terminal" evidence="7">
    <location>
        <begin position="4257"/>
        <end position="4322"/>
    </location>
</feature>
<comment type="caution">
    <text evidence="8">The sequence shown here is derived from an EMBL/GenBank/DDBJ whole genome shotgun (WGS) entry which is preliminary data.</text>
</comment>
<evidence type="ECO:0000259" key="6">
    <source>
        <dbReference type="Pfam" id="PF12780"/>
    </source>
</evidence>
<dbReference type="InterPro" id="IPR026983">
    <property type="entry name" value="DHC"/>
</dbReference>
<evidence type="ECO:0000259" key="5">
    <source>
        <dbReference type="Pfam" id="PF12774"/>
    </source>
</evidence>
<feature type="domain" description="Dynein heavy chain linker" evidence="4">
    <location>
        <begin position="851"/>
        <end position="1257"/>
    </location>
</feature>
<dbReference type="PANTHER" id="PTHR10676">
    <property type="entry name" value="DYNEIN HEAVY CHAIN FAMILY PROTEIN"/>
    <property type="match status" value="1"/>
</dbReference>
<proteinExistence type="predicted"/>
<feature type="region of interest" description="Disordered" evidence="3">
    <location>
        <begin position="4241"/>
        <end position="4263"/>
    </location>
</feature>
<dbReference type="Gene3D" id="1.20.140.100">
    <property type="entry name" value="Dynein heavy chain, N-terminal domain 2"/>
    <property type="match status" value="1"/>
</dbReference>
<dbReference type="Gene3D" id="1.10.8.720">
    <property type="entry name" value="Region D6 of dynein motor"/>
    <property type="match status" value="1"/>
</dbReference>
<dbReference type="Gene3D" id="1.10.287.2620">
    <property type="match status" value="1"/>
</dbReference>
<reference evidence="8 9" key="1">
    <citation type="submission" date="2024-04" db="EMBL/GenBank/DDBJ databases">
        <title>Tritrichomonas musculus Genome.</title>
        <authorList>
            <person name="Alves-Ferreira E."/>
            <person name="Grigg M."/>
            <person name="Lorenzi H."/>
            <person name="Galac M."/>
        </authorList>
    </citation>
    <scope>NUCLEOTIDE SEQUENCE [LARGE SCALE GENOMIC DNA]</scope>
    <source>
        <strain evidence="8 9">EAF2021</strain>
    </source>
</reference>
<dbReference type="Proteomes" id="UP001470230">
    <property type="component" value="Unassembled WGS sequence"/>
</dbReference>
<keyword evidence="9" id="KW-1185">Reference proteome</keyword>
<feature type="compositionally biased region" description="Low complexity" evidence="3">
    <location>
        <begin position="4094"/>
        <end position="4107"/>
    </location>
</feature>
<evidence type="ECO:0000313" key="8">
    <source>
        <dbReference type="EMBL" id="KAK8889808.1"/>
    </source>
</evidence>
<evidence type="ECO:0008006" key="10">
    <source>
        <dbReference type="Google" id="ProtNLM"/>
    </source>
</evidence>
<dbReference type="InterPro" id="IPR013602">
    <property type="entry name" value="Dynein_heavy_linker"/>
</dbReference>
<feature type="compositionally biased region" description="Basic and acidic residues" evidence="3">
    <location>
        <begin position="4023"/>
        <end position="4038"/>
    </location>
</feature>
<feature type="compositionally biased region" description="Low complexity" evidence="3">
    <location>
        <begin position="4062"/>
        <end position="4086"/>
    </location>
</feature>
<protein>
    <recommendedName>
        <fullName evidence="10">Dynein heavy chain family protein</fullName>
    </recommendedName>
</protein>
<dbReference type="InterPro" id="IPR027417">
    <property type="entry name" value="P-loop_NTPase"/>
</dbReference>
<dbReference type="Gene3D" id="1.20.920.20">
    <property type="match status" value="1"/>
</dbReference>
<accession>A0ABR2KF93</accession>
<feature type="compositionally biased region" description="Basic and acidic residues" evidence="3">
    <location>
        <begin position="4108"/>
        <end position="4156"/>
    </location>
</feature>
<dbReference type="InterPro" id="IPR042219">
    <property type="entry name" value="AAA_lid_11_sf"/>
</dbReference>
<feature type="compositionally biased region" description="Basic and acidic residues" evidence="3">
    <location>
        <begin position="4245"/>
        <end position="4260"/>
    </location>
</feature>
<feature type="compositionally biased region" description="Low complexity" evidence="3">
    <location>
        <begin position="3665"/>
        <end position="3733"/>
    </location>
</feature>
<dbReference type="SUPFAM" id="SSF52540">
    <property type="entry name" value="P-loop containing nucleoside triphosphate hydrolases"/>
    <property type="match status" value="2"/>
</dbReference>
<feature type="region of interest" description="Disordered" evidence="3">
    <location>
        <begin position="1"/>
        <end position="22"/>
    </location>
</feature>
<feature type="coiled-coil region" evidence="2">
    <location>
        <begin position="2872"/>
        <end position="2934"/>
    </location>
</feature>
<feature type="region of interest" description="Disordered" evidence="3">
    <location>
        <begin position="4023"/>
        <end position="4187"/>
    </location>
</feature>
<dbReference type="Gene3D" id="3.20.180.20">
    <property type="entry name" value="Dynein heavy chain, N-terminal domain 2"/>
    <property type="match status" value="1"/>
</dbReference>
<dbReference type="Pfam" id="PF12774">
    <property type="entry name" value="AAA_6"/>
    <property type="match status" value="1"/>
</dbReference>
<dbReference type="InterPro" id="IPR041228">
    <property type="entry name" value="Dynein_C"/>
</dbReference>
<name>A0ABR2KF93_9EUKA</name>
<organism evidence="8 9">
    <name type="scientific">Tritrichomonas musculus</name>
    <dbReference type="NCBI Taxonomy" id="1915356"/>
    <lineage>
        <taxon>Eukaryota</taxon>
        <taxon>Metamonada</taxon>
        <taxon>Parabasalia</taxon>
        <taxon>Tritrichomonadida</taxon>
        <taxon>Tritrichomonadidae</taxon>
        <taxon>Tritrichomonas</taxon>
    </lineage>
</organism>
<feature type="domain" description="Dynein heavy chain AAA module D4" evidence="6">
    <location>
        <begin position="2409"/>
        <end position="2573"/>
    </location>
</feature>
<dbReference type="PANTHER" id="PTHR10676:SF396">
    <property type="entry name" value="DYNEIN AXONEMAL HEAVY CHAIN 1"/>
    <property type="match status" value="1"/>
</dbReference>
<dbReference type="Pfam" id="PF12780">
    <property type="entry name" value="AAA_8"/>
    <property type="match status" value="1"/>
</dbReference>
<feature type="compositionally biased region" description="Low complexity" evidence="3">
    <location>
        <begin position="4167"/>
        <end position="4180"/>
    </location>
</feature>
<dbReference type="Pfam" id="PF18199">
    <property type="entry name" value="Dynein_C"/>
    <property type="match status" value="2"/>
</dbReference>
<evidence type="ECO:0000256" key="2">
    <source>
        <dbReference type="SAM" id="Coils"/>
    </source>
</evidence>
<evidence type="ECO:0000259" key="4">
    <source>
        <dbReference type="Pfam" id="PF08393"/>
    </source>
</evidence>
<dbReference type="InterPro" id="IPR024317">
    <property type="entry name" value="Dynein_heavy_chain_D4_dom"/>
</dbReference>
<dbReference type="Gene3D" id="3.40.50.300">
    <property type="entry name" value="P-loop containing nucleotide triphosphate hydrolases"/>
    <property type="match status" value="5"/>
</dbReference>
<feature type="region of interest" description="Disordered" evidence="3">
    <location>
        <begin position="3660"/>
        <end position="3733"/>
    </location>
</feature>
<feature type="coiled-coil region" evidence="2">
    <location>
        <begin position="2709"/>
        <end position="2750"/>
    </location>
</feature>
<dbReference type="Gene3D" id="1.20.58.1120">
    <property type="match status" value="1"/>
</dbReference>
<evidence type="ECO:0000256" key="1">
    <source>
        <dbReference type="ARBA" id="ARBA00023054"/>
    </source>
</evidence>
<dbReference type="InterPro" id="IPR042222">
    <property type="entry name" value="Dynein_2_N"/>
</dbReference>
<evidence type="ECO:0000313" key="9">
    <source>
        <dbReference type="Proteomes" id="UP001470230"/>
    </source>
</evidence>
<feature type="domain" description="Dynein heavy chain C-terminal" evidence="7">
    <location>
        <begin position="3893"/>
        <end position="4028"/>
    </location>
</feature>